<dbReference type="InterPro" id="IPR001878">
    <property type="entry name" value="Znf_CCHC"/>
</dbReference>
<dbReference type="Gene3D" id="4.10.60.10">
    <property type="entry name" value="Zinc finger, CCHC-type"/>
    <property type="match status" value="1"/>
</dbReference>
<dbReference type="Pfam" id="PF22936">
    <property type="entry name" value="Pol_BBD"/>
    <property type="match status" value="1"/>
</dbReference>
<keyword evidence="1" id="KW-0479">Metal-binding</keyword>
<feature type="region of interest" description="Disordered" evidence="2">
    <location>
        <begin position="209"/>
        <end position="259"/>
    </location>
</feature>
<comment type="caution">
    <text evidence="4">The sequence shown here is derived from an EMBL/GenBank/DDBJ whole genome shotgun (WGS) entry which is preliminary data.</text>
</comment>
<dbReference type="SUPFAM" id="SSF57756">
    <property type="entry name" value="Retrovirus zinc finger-like domains"/>
    <property type="match status" value="1"/>
</dbReference>
<dbReference type="AlphaFoldDB" id="A0AAV0FCK8"/>
<evidence type="ECO:0000313" key="5">
    <source>
        <dbReference type="Proteomes" id="UP001152523"/>
    </source>
</evidence>
<keyword evidence="5" id="KW-1185">Reference proteome</keyword>
<dbReference type="Pfam" id="PF13976">
    <property type="entry name" value="gag_pre-integrs"/>
    <property type="match status" value="1"/>
</dbReference>
<dbReference type="PANTHER" id="PTHR47481">
    <property type="match status" value="1"/>
</dbReference>
<feature type="non-terminal residue" evidence="4">
    <location>
        <position position="571"/>
    </location>
</feature>
<dbReference type="GO" id="GO:0003676">
    <property type="term" value="F:nucleic acid binding"/>
    <property type="evidence" value="ECO:0007669"/>
    <property type="project" value="InterPro"/>
</dbReference>
<dbReference type="InterPro" id="IPR036875">
    <property type="entry name" value="Znf_CCHC_sf"/>
</dbReference>
<dbReference type="Pfam" id="PF00098">
    <property type="entry name" value="zf-CCHC"/>
    <property type="match status" value="1"/>
</dbReference>
<dbReference type="Proteomes" id="UP001152523">
    <property type="component" value="Unassembled WGS sequence"/>
</dbReference>
<accession>A0AAV0FCK8</accession>
<dbReference type="PROSITE" id="PS50158">
    <property type="entry name" value="ZF_CCHC"/>
    <property type="match status" value="1"/>
</dbReference>
<reference evidence="4" key="1">
    <citation type="submission" date="2022-07" db="EMBL/GenBank/DDBJ databases">
        <authorList>
            <person name="Macas J."/>
            <person name="Novak P."/>
            <person name="Neumann P."/>
        </authorList>
    </citation>
    <scope>NUCLEOTIDE SEQUENCE</scope>
</reference>
<sequence>MDISNSVSGVEKLNNSNYNTWSVRMQFYLLGQDLWDIISNDNTSPPTNAEELRKWKIKAGKAMYVLSVTIEDELLQHIKDAKTPKEAWDTLAALFARTNDAKLQRLENDLLSVSQQDISVSQYFNKVKAICDEISKLDPQNAITDTRKRRIIIHGLRPEFNGIITATRGWAKEPTLTELESLLANQEALDKQISKVLIKEDETALYSNKRSFGRERRSARPTNINPHNEDWRKRPQGSSHRGGANQARHDKNKEEKKYRRSNDQCYNCGKKGHFARDCRLQRVEGNAATSTLKESNSEEEWDFQVAYAVDNDQELAASCIIEEEEKEETALVTVSDRFINYENDWIVDSGCSNHMTGDMTKLENINKYEGRRVVVTANNSKLPITHVGQTKITPRFNAEQVELQDVMHVPGMKKNLLSVSQLTRSGKYVVFGPDYVKVYRHLQENEEPIMEGRRVESIYVMSAQTAYVDKTRKNETPDLWHARLGHVSYKKLKVMMKKEMLKGLPKLEIHDDVVCAGCQYGKAHQLPYEKSKFRAKAPLELIHSDVFGKVKQPSVCGFRYMITFIDDFSRF</sequence>
<feature type="compositionally biased region" description="Basic and acidic residues" evidence="2">
    <location>
        <begin position="247"/>
        <end position="259"/>
    </location>
</feature>
<organism evidence="4 5">
    <name type="scientific">Cuscuta epithymum</name>
    <dbReference type="NCBI Taxonomy" id="186058"/>
    <lineage>
        <taxon>Eukaryota</taxon>
        <taxon>Viridiplantae</taxon>
        <taxon>Streptophyta</taxon>
        <taxon>Embryophyta</taxon>
        <taxon>Tracheophyta</taxon>
        <taxon>Spermatophyta</taxon>
        <taxon>Magnoliopsida</taxon>
        <taxon>eudicotyledons</taxon>
        <taxon>Gunneridae</taxon>
        <taxon>Pentapetalae</taxon>
        <taxon>asterids</taxon>
        <taxon>lamiids</taxon>
        <taxon>Solanales</taxon>
        <taxon>Convolvulaceae</taxon>
        <taxon>Cuscuteae</taxon>
        <taxon>Cuscuta</taxon>
        <taxon>Cuscuta subgen. Cuscuta</taxon>
    </lineage>
</organism>
<evidence type="ECO:0000313" key="4">
    <source>
        <dbReference type="EMBL" id="CAH9133317.1"/>
    </source>
</evidence>
<keyword evidence="1" id="KW-0862">Zinc</keyword>
<dbReference type="InterPro" id="IPR025724">
    <property type="entry name" value="GAG-pre-integrase_dom"/>
</dbReference>
<dbReference type="PANTHER" id="PTHR47481:SF33">
    <property type="entry name" value="RETROTRANSPOSON COPIA-LIKE N-TERMINAL DOMAIN-CONTAINING PROTEIN"/>
    <property type="match status" value="1"/>
</dbReference>
<name>A0AAV0FCK8_9ASTE</name>
<evidence type="ECO:0000256" key="2">
    <source>
        <dbReference type="SAM" id="MobiDB-lite"/>
    </source>
</evidence>
<keyword evidence="1" id="KW-0863">Zinc-finger</keyword>
<evidence type="ECO:0000259" key="3">
    <source>
        <dbReference type="PROSITE" id="PS50158"/>
    </source>
</evidence>
<evidence type="ECO:0000256" key="1">
    <source>
        <dbReference type="PROSITE-ProRule" id="PRU00047"/>
    </source>
</evidence>
<dbReference type="Pfam" id="PF14223">
    <property type="entry name" value="Retrotran_gag_2"/>
    <property type="match status" value="1"/>
</dbReference>
<proteinExistence type="predicted"/>
<feature type="domain" description="CCHC-type" evidence="3">
    <location>
        <begin position="265"/>
        <end position="279"/>
    </location>
</feature>
<dbReference type="InterPro" id="IPR054722">
    <property type="entry name" value="PolX-like_BBD"/>
</dbReference>
<dbReference type="SMART" id="SM00343">
    <property type="entry name" value="ZnF_C2HC"/>
    <property type="match status" value="1"/>
</dbReference>
<dbReference type="EMBL" id="CAMAPF010000975">
    <property type="protein sequence ID" value="CAH9133317.1"/>
    <property type="molecule type" value="Genomic_DNA"/>
</dbReference>
<gene>
    <name evidence="4" type="ORF">CEPIT_LOCUS32855</name>
</gene>
<dbReference type="GO" id="GO:0008270">
    <property type="term" value="F:zinc ion binding"/>
    <property type="evidence" value="ECO:0007669"/>
    <property type="project" value="UniProtKB-KW"/>
</dbReference>
<protein>
    <recommendedName>
        <fullName evidence="3">CCHC-type domain-containing protein</fullName>
    </recommendedName>
</protein>